<comment type="caution">
    <text evidence="1">The sequence shown here is derived from an EMBL/GenBank/DDBJ whole genome shotgun (WGS) entry which is preliminary data.</text>
</comment>
<proteinExistence type="predicted"/>
<organism evidence="1 2">
    <name type="scientific">Curtobacterium herbarum</name>
    <dbReference type="NCBI Taxonomy" id="150122"/>
    <lineage>
        <taxon>Bacteria</taxon>
        <taxon>Bacillati</taxon>
        <taxon>Actinomycetota</taxon>
        <taxon>Actinomycetes</taxon>
        <taxon>Micrococcales</taxon>
        <taxon>Microbacteriaceae</taxon>
        <taxon>Curtobacterium</taxon>
    </lineage>
</organism>
<accession>A0ABP4K2U0</accession>
<evidence type="ECO:0000313" key="1">
    <source>
        <dbReference type="EMBL" id="GAA1492091.1"/>
    </source>
</evidence>
<evidence type="ECO:0000313" key="2">
    <source>
        <dbReference type="Proteomes" id="UP001501742"/>
    </source>
</evidence>
<dbReference type="EMBL" id="BAAAJX010000002">
    <property type="protein sequence ID" value="GAA1492091.1"/>
    <property type="molecule type" value="Genomic_DNA"/>
</dbReference>
<sequence length="68" mass="7801">MATHEVQAVREQGMWQVFIDGFPVTEVRRWPSVAFVAREWISLTDQVPSREVDLHVTVIGRNHFAPVA</sequence>
<dbReference type="RefSeq" id="WP_110823655.1">
    <property type="nucleotide sequence ID" value="NZ_BAAAJX010000002.1"/>
</dbReference>
<name>A0ABP4K2U0_9MICO</name>
<gene>
    <name evidence="1" type="ORF">GCM10009627_04370</name>
</gene>
<reference evidence="2" key="1">
    <citation type="journal article" date="2019" name="Int. J. Syst. Evol. Microbiol.">
        <title>The Global Catalogue of Microorganisms (GCM) 10K type strain sequencing project: providing services to taxonomists for standard genome sequencing and annotation.</title>
        <authorList>
            <consortium name="The Broad Institute Genomics Platform"/>
            <consortium name="The Broad Institute Genome Sequencing Center for Infectious Disease"/>
            <person name="Wu L."/>
            <person name="Ma J."/>
        </authorList>
    </citation>
    <scope>NUCLEOTIDE SEQUENCE [LARGE SCALE GENOMIC DNA]</scope>
    <source>
        <strain evidence="2">JCM 12140</strain>
    </source>
</reference>
<protein>
    <submittedName>
        <fullName evidence="1">Uncharacterized protein</fullName>
    </submittedName>
</protein>
<keyword evidence="2" id="KW-1185">Reference proteome</keyword>
<dbReference type="Proteomes" id="UP001501742">
    <property type="component" value="Unassembled WGS sequence"/>
</dbReference>